<comment type="caution">
    <text evidence="2">The sequence shown here is derived from an EMBL/GenBank/DDBJ whole genome shotgun (WGS) entry which is preliminary data.</text>
</comment>
<keyword evidence="3" id="KW-1185">Reference proteome</keyword>
<evidence type="ECO:0000313" key="2">
    <source>
        <dbReference type="EMBL" id="PNS07892.1"/>
    </source>
</evidence>
<organism evidence="2 3">
    <name type="scientific">Solilutibacter silvestris</name>
    <dbReference type="NCBI Taxonomy" id="1645665"/>
    <lineage>
        <taxon>Bacteria</taxon>
        <taxon>Pseudomonadati</taxon>
        <taxon>Pseudomonadota</taxon>
        <taxon>Gammaproteobacteria</taxon>
        <taxon>Lysobacterales</taxon>
        <taxon>Lysobacteraceae</taxon>
        <taxon>Solilutibacter</taxon>
    </lineage>
</organism>
<dbReference type="InterPro" id="IPR021279">
    <property type="entry name" value="DUF2721"/>
</dbReference>
<evidence type="ECO:0000256" key="1">
    <source>
        <dbReference type="SAM" id="Phobius"/>
    </source>
</evidence>
<dbReference type="EMBL" id="NPZB01000002">
    <property type="protein sequence ID" value="PNS07892.1"/>
    <property type="molecule type" value="Genomic_DNA"/>
</dbReference>
<dbReference type="AlphaFoldDB" id="A0A2K1PYM1"/>
<feature type="transmembrane region" description="Helical" evidence="1">
    <location>
        <begin position="12"/>
        <end position="33"/>
    </location>
</feature>
<accession>A0A2K1PYM1</accession>
<gene>
    <name evidence="2" type="ORF">Lysil_2068</name>
</gene>
<protein>
    <recommendedName>
        <fullName evidence="4">DUF2721 domain-containing protein</fullName>
    </recommendedName>
</protein>
<sequence length="152" mass="16965">MSSNPTSIHYVILTAMLAPAFFLTATATLLSAANNRLARVVDRLRSLIVTWEAEAPDRKERDVQIARHRQRAHLVLRACQLLYTALACFVGTSLTLAMDAGLDFRMGALPTLLAVLGVSFLLGASYSLWREVNLAVRSFDRELDHELARRLR</sequence>
<feature type="transmembrane region" description="Helical" evidence="1">
    <location>
        <begin position="74"/>
        <end position="96"/>
    </location>
</feature>
<dbReference type="OrthoDB" id="5985965at2"/>
<keyword evidence="1" id="KW-0472">Membrane</keyword>
<dbReference type="Pfam" id="PF11026">
    <property type="entry name" value="DUF2721"/>
    <property type="match status" value="1"/>
</dbReference>
<evidence type="ECO:0008006" key="4">
    <source>
        <dbReference type="Google" id="ProtNLM"/>
    </source>
</evidence>
<keyword evidence="1" id="KW-1133">Transmembrane helix</keyword>
<name>A0A2K1PYM1_9GAMM</name>
<dbReference type="RefSeq" id="WP_103075541.1">
    <property type="nucleotide sequence ID" value="NZ_NPZB01000002.1"/>
</dbReference>
<evidence type="ECO:0000313" key="3">
    <source>
        <dbReference type="Proteomes" id="UP000236220"/>
    </source>
</evidence>
<reference evidence="2 3" key="1">
    <citation type="submission" date="2017-08" db="EMBL/GenBank/DDBJ databases">
        <title>Lysobacter sylvestris genome.</title>
        <authorList>
            <person name="Zhang D.-C."/>
            <person name="Albuquerque L."/>
            <person name="Franca L."/>
            <person name="Froufe H.J.C."/>
            <person name="Barroso C."/>
            <person name="Egas C."/>
            <person name="Da Costa M."/>
            <person name="Margesin R."/>
        </authorList>
    </citation>
    <scope>NUCLEOTIDE SEQUENCE [LARGE SCALE GENOMIC DNA]</scope>
    <source>
        <strain evidence="2 3">AM20-91</strain>
    </source>
</reference>
<proteinExistence type="predicted"/>
<feature type="transmembrane region" description="Helical" evidence="1">
    <location>
        <begin position="108"/>
        <end position="129"/>
    </location>
</feature>
<keyword evidence="1" id="KW-0812">Transmembrane</keyword>
<dbReference type="Proteomes" id="UP000236220">
    <property type="component" value="Unassembled WGS sequence"/>
</dbReference>